<protein>
    <submittedName>
        <fullName evidence="2">Uracil phosphoribosyltransferase</fullName>
    </submittedName>
</protein>
<dbReference type="GO" id="GO:0016757">
    <property type="term" value="F:glycosyltransferase activity"/>
    <property type="evidence" value="ECO:0007669"/>
    <property type="project" value="UniProtKB-KW"/>
</dbReference>
<evidence type="ECO:0000256" key="1">
    <source>
        <dbReference type="SAM" id="Phobius"/>
    </source>
</evidence>
<keyword evidence="1" id="KW-0812">Transmembrane</keyword>
<organism evidence="2 3">
    <name type="scientific">Geojedonia litorea</name>
    <dbReference type="NCBI Taxonomy" id="1268269"/>
    <lineage>
        <taxon>Bacteria</taxon>
        <taxon>Pseudomonadati</taxon>
        <taxon>Bacteroidota</taxon>
        <taxon>Flavobacteriia</taxon>
        <taxon>Flavobacteriales</taxon>
        <taxon>Flavobacteriaceae</taxon>
        <taxon>Geojedonia</taxon>
    </lineage>
</organism>
<proteinExistence type="predicted"/>
<evidence type="ECO:0000313" key="3">
    <source>
        <dbReference type="Proteomes" id="UP001595953"/>
    </source>
</evidence>
<dbReference type="EMBL" id="JBHSGP010000014">
    <property type="protein sequence ID" value="MFC4722905.1"/>
    <property type="molecule type" value="Genomic_DNA"/>
</dbReference>
<comment type="caution">
    <text evidence="2">The sequence shown here is derived from an EMBL/GenBank/DDBJ whole genome shotgun (WGS) entry which is preliminary data.</text>
</comment>
<keyword evidence="1" id="KW-1133">Transmembrane helix</keyword>
<evidence type="ECO:0000313" key="2">
    <source>
        <dbReference type="EMBL" id="MFC4722905.1"/>
    </source>
</evidence>
<reference evidence="3" key="1">
    <citation type="journal article" date="2019" name="Int. J. Syst. Evol. Microbiol.">
        <title>The Global Catalogue of Microorganisms (GCM) 10K type strain sequencing project: providing services to taxonomists for standard genome sequencing and annotation.</title>
        <authorList>
            <consortium name="The Broad Institute Genomics Platform"/>
            <consortium name="The Broad Institute Genome Sequencing Center for Infectious Disease"/>
            <person name="Wu L."/>
            <person name="Ma J."/>
        </authorList>
    </citation>
    <scope>NUCLEOTIDE SEQUENCE [LARGE SCALE GENOMIC DNA]</scope>
    <source>
        <strain evidence="3">CCUG 63682</strain>
    </source>
</reference>
<gene>
    <name evidence="2" type="ORF">ACFO5O_11270</name>
</gene>
<dbReference type="RefSeq" id="WP_387965121.1">
    <property type="nucleotide sequence ID" value="NZ_JBHSGP010000014.1"/>
</dbReference>
<keyword evidence="2" id="KW-0808">Transferase</keyword>
<sequence length="75" mass="8689">MKDFFYAIQDLFVDTLFAPFDALRALELESWAGANVLSWIFLLIGSVAFVYWMLELKKFNDNGEEDKSISSHSYL</sequence>
<name>A0ABV9N551_9FLAO</name>
<feature type="transmembrane region" description="Helical" evidence="1">
    <location>
        <begin position="36"/>
        <end position="54"/>
    </location>
</feature>
<keyword evidence="2" id="KW-0328">Glycosyltransferase</keyword>
<accession>A0ABV9N551</accession>
<dbReference type="Proteomes" id="UP001595953">
    <property type="component" value="Unassembled WGS sequence"/>
</dbReference>
<keyword evidence="1" id="KW-0472">Membrane</keyword>
<dbReference type="Pfam" id="PF19868">
    <property type="entry name" value="DUF6341"/>
    <property type="match status" value="1"/>
</dbReference>
<dbReference type="InterPro" id="IPR045922">
    <property type="entry name" value="DUF6341"/>
</dbReference>
<keyword evidence="3" id="KW-1185">Reference proteome</keyword>